<dbReference type="STRING" id="1330021.A0A367LAY0"/>
<protein>
    <recommendedName>
        <fullName evidence="6">Peptidase M43 pregnancy-associated plasma-A domain-containing protein</fullName>
    </recommendedName>
</protein>
<dbReference type="PANTHER" id="PTHR47466">
    <property type="match status" value="1"/>
</dbReference>
<feature type="compositionally biased region" description="Low complexity" evidence="2">
    <location>
        <begin position="428"/>
        <end position="451"/>
    </location>
</feature>
<evidence type="ECO:0000313" key="5">
    <source>
        <dbReference type="Proteomes" id="UP000253664"/>
    </source>
</evidence>
<name>A0A367LAY0_9HYPO</name>
<dbReference type="PANTHER" id="PTHR47466:SF1">
    <property type="entry name" value="METALLOPROTEASE MEP1 (AFU_ORTHOLOGUE AFUA_1G07730)-RELATED"/>
    <property type="match status" value="1"/>
</dbReference>
<dbReference type="Proteomes" id="UP000253664">
    <property type="component" value="Unassembled WGS sequence"/>
</dbReference>
<dbReference type="GO" id="GO:0008237">
    <property type="term" value="F:metallopeptidase activity"/>
    <property type="evidence" value="ECO:0007669"/>
    <property type="project" value="InterPro"/>
</dbReference>
<dbReference type="AlphaFoldDB" id="A0A367LAY0"/>
<sequence>MVVLSVALTGLMASVVAAGTLGDKEELFSCGTPPASSEQLRAMRRALAKRQEAKPDDGSELRLNTDVVMCCNPGNCPSEEDVKQQFVETNKHYKPANISFNLTRIEPIQDARCNGVNFQDRNTYYPLLIDHFQQDDKSKMKVLYAQPQQAGSTGVANIADHQYGIPGYTPRWPDGAVVRMDHLPRAGQQPKNGNLVTRSLLRLRKALSRRQNGFHERWPKTTSHELGHNLGLHHAFGGVDAVGQAGKSSCGDGDGIPDTPAQMSPTQGCPSQQHYRRGPVPQLGNPPQTTGGQFNDQSSNCTQGSNEFNLMDYGTCENSVQLTPGQIAQIRGTARVRLGQASEVPKTAAEKGERADGNAGTSPQQNGPDVRGGQQPQQNPSVPGGPQTKDDKSPLTGAPQTQDNSPFPGNPQTQDGNSIPAAGPQNNSPFPGSPQTQGGSSGAAQGLDGQGEVSPANDEDMSKIMQLLTEQEFNNLPPEKRDAEDVPDLAIDRRSEDVVDEPFPIAIDRRSEDVVDEPFPIAIDRRSEDVVDNPFPIAIDRRNDDVASA</sequence>
<evidence type="ECO:0000256" key="3">
    <source>
        <dbReference type="SAM" id="SignalP"/>
    </source>
</evidence>
<keyword evidence="5" id="KW-1185">Reference proteome</keyword>
<dbReference type="OrthoDB" id="4924203at2759"/>
<organism evidence="4 5">
    <name type="scientific">Ophiocordyceps polyrhachis-furcata BCC 54312</name>
    <dbReference type="NCBI Taxonomy" id="1330021"/>
    <lineage>
        <taxon>Eukaryota</taxon>
        <taxon>Fungi</taxon>
        <taxon>Dikarya</taxon>
        <taxon>Ascomycota</taxon>
        <taxon>Pezizomycotina</taxon>
        <taxon>Sordariomycetes</taxon>
        <taxon>Hypocreomycetidae</taxon>
        <taxon>Hypocreales</taxon>
        <taxon>Ophiocordycipitaceae</taxon>
        <taxon>Ophiocordyceps</taxon>
    </lineage>
</organism>
<feature type="compositionally biased region" description="Polar residues" evidence="2">
    <location>
        <begin position="398"/>
        <end position="417"/>
    </location>
</feature>
<reference evidence="4 5" key="1">
    <citation type="journal article" date="2015" name="BMC Genomics">
        <title>Insights from the genome of Ophiocordyceps polyrhachis-furcata to pathogenicity and host specificity in insect fungi.</title>
        <authorList>
            <person name="Wichadakul D."/>
            <person name="Kobmoo N."/>
            <person name="Ingsriswang S."/>
            <person name="Tangphatsornruang S."/>
            <person name="Chantasingh D."/>
            <person name="Luangsa-ard J.J."/>
            <person name="Eurwilaichitr L."/>
        </authorList>
    </citation>
    <scope>NUCLEOTIDE SEQUENCE [LARGE SCALE GENOMIC DNA]</scope>
    <source>
        <strain evidence="4 5">BCC 54312</strain>
    </source>
</reference>
<feature type="compositionally biased region" description="Polar residues" evidence="2">
    <location>
        <begin position="285"/>
        <end position="306"/>
    </location>
</feature>
<dbReference type="Gene3D" id="3.40.390.10">
    <property type="entry name" value="Collagenase (Catalytic Domain)"/>
    <property type="match status" value="1"/>
</dbReference>
<dbReference type="SUPFAM" id="SSF55486">
    <property type="entry name" value="Metalloproteases ('zincins'), catalytic domain"/>
    <property type="match status" value="1"/>
</dbReference>
<feature type="chain" id="PRO_5016620449" description="Peptidase M43 pregnancy-associated plasma-A domain-containing protein" evidence="3">
    <location>
        <begin position="19"/>
        <end position="549"/>
    </location>
</feature>
<gene>
    <name evidence="4" type="ORF">L249_7165</name>
</gene>
<dbReference type="InterPro" id="IPR024079">
    <property type="entry name" value="MetalloPept_cat_dom_sf"/>
</dbReference>
<evidence type="ECO:0008006" key="6">
    <source>
        <dbReference type="Google" id="ProtNLM"/>
    </source>
</evidence>
<comment type="caution">
    <text evidence="4">The sequence shown here is derived from an EMBL/GenBank/DDBJ whole genome shotgun (WGS) entry which is preliminary data.</text>
</comment>
<comment type="similarity">
    <text evidence="1">Belongs to the peptidase M43B family.</text>
</comment>
<feature type="signal peptide" evidence="3">
    <location>
        <begin position="1"/>
        <end position="18"/>
    </location>
</feature>
<evidence type="ECO:0000313" key="4">
    <source>
        <dbReference type="EMBL" id="RCI11575.1"/>
    </source>
</evidence>
<keyword evidence="3" id="KW-0732">Signal</keyword>
<feature type="region of interest" description="Disordered" evidence="2">
    <location>
        <begin position="338"/>
        <end position="486"/>
    </location>
</feature>
<accession>A0A367LAY0</accession>
<feature type="region of interest" description="Disordered" evidence="2">
    <location>
        <begin position="245"/>
        <end position="306"/>
    </location>
</feature>
<evidence type="ECO:0000256" key="1">
    <source>
        <dbReference type="ARBA" id="ARBA00008721"/>
    </source>
</evidence>
<feature type="compositionally biased region" description="Polar residues" evidence="2">
    <location>
        <begin position="261"/>
        <end position="273"/>
    </location>
</feature>
<dbReference type="EMBL" id="LKCN02000010">
    <property type="protein sequence ID" value="RCI11575.1"/>
    <property type="molecule type" value="Genomic_DNA"/>
</dbReference>
<evidence type="ECO:0000256" key="2">
    <source>
        <dbReference type="SAM" id="MobiDB-lite"/>
    </source>
</evidence>
<proteinExistence type="inferred from homology"/>